<evidence type="ECO:0000313" key="4">
    <source>
        <dbReference type="Proteomes" id="UP001519460"/>
    </source>
</evidence>
<dbReference type="Pfam" id="PF00024">
    <property type="entry name" value="PAN_1"/>
    <property type="match status" value="1"/>
</dbReference>
<organism evidence="3 4">
    <name type="scientific">Batillaria attramentaria</name>
    <dbReference type="NCBI Taxonomy" id="370345"/>
    <lineage>
        <taxon>Eukaryota</taxon>
        <taxon>Metazoa</taxon>
        <taxon>Spiralia</taxon>
        <taxon>Lophotrochozoa</taxon>
        <taxon>Mollusca</taxon>
        <taxon>Gastropoda</taxon>
        <taxon>Caenogastropoda</taxon>
        <taxon>Sorbeoconcha</taxon>
        <taxon>Cerithioidea</taxon>
        <taxon>Batillariidae</taxon>
        <taxon>Batillaria</taxon>
    </lineage>
</organism>
<feature type="chain" id="PRO_5044838907" description="Apple domain-containing protein" evidence="1">
    <location>
        <begin position="19"/>
        <end position="120"/>
    </location>
</feature>
<feature type="signal peptide" evidence="1">
    <location>
        <begin position="1"/>
        <end position="18"/>
    </location>
</feature>
<proteinExistence type="predicted"/>
<comment type="caution">
    <text evidence="3">The sequence shown here is derived from an EMBL/GenBank/DDBJ whole genome shotgun (WGS) entry which is preliminary data.</text>
</comment>
<sequence>MVLLELSAFKAMLQLTVAFLVLTQDSCTCITAARTALWSSIPRNRIILDTKSTAGFGARSVTHCTVECFVDADCHEFCYDVSADRCYVSDVSTSQDPVPEIEALRCYYEGLFCVFLLSVL</sequence>
<dbReference type="AlphaFoldDB" id="A0ABD0LF97"/>
<evidence type="ECO:0000256" key="1">
    <source>
        <dbReference type="SAM" id="SignalP"/>
    </source>
</evidence>
<accession>A0ABD0LF97</accession>
<keyword evidence="1" id="KW-0732">Signal</keyword>
<gene>
    <name evidence="3" type="ORF">BaRGS_00011122</name>
</gene>
<dbReference type="EMBL" id="JACVVK020000056">
    <property type="protein sequence ID" value="KAK7497727.1"/>
    <property type="molecule type" value="Genomic_DNA"/>
</dbReference>
<dbReference type="Proteomes" id="UP001519460">
    <property type="component" value="Unassembled WGS sequence"/>
</dbReference>
<dbReference type="PROSITE" id="PS50948">
    <property type="entry name" value="PAN"/>
    <property type="match status" value="1"/>
</dbReference>
<name>A0ABD0LF97_9CAEN</name>
<evidence type="ECO:0000259" key="2">
    <source>
        <dbReference type="PROSITE" id="PS50948"/>
    </source>
</evidence>
<feature type="domain" description="Apple" evidence="2">
    <location>
        <begin position="29"/>
        <end position="113"/>
    </location>
</feature>
<keyword evidence="4" id="KW-1185">Reference proteome</keyword>
<dbReference type="InterPro" id="IPR003609">
    <property type="entry name" value="Pan_app"/>
</dbReference>
<reference evidence="3 4" key="1">
    <citation type="journal article" date="2023" name="Sci. Data">
        <title>Genome assembly of the Korean intertidal mud-creeper Batillaria attramentaria.</title>
        <authorList>
            <person name="Patra A.K."/>
            <person name="Ho P.T."/>
            <person name="Jun S."/>
            <person name="Lee S.J."/>
            <person name="Kim Y."/>
            <person name="Won Y.J."/>
        </authorList>
    </citation>
    <scope>NUCLEOTIDE SEQUENCE [LARGE SCALE GENOMIC DNA]</scope>
    <source>
        <strain evidence="3">Wonlab-2016</strain>
    </source>
</reference>
<evidence type="ECO:0000313" key="3">
    <source>
        <dbReference type="EMBL" id="KAK7497727.1"/>
    </source>
</evidence>
<protein>
    <recommendedName>
        <fullName evidence="2">Apple domain-containing protein</fullName>
    </recommendedName>
</protein>